<dbReference type="AlphaFoldDB" id="A0AAW9Q7B1"/>
<keyword evidence="1" id="KW-0812">Transmembrane</keyword>
<dbReference type="RefSeq" id="WP_332291569.1">
    <property type="nucleotide sequence ID" value="NZ_JAZIBG010000036.1"/>
</dbReference>
<keyword evidence="1" id="KW-0472">Membrane</keyword>
<dbReference type="Pfam" id="PF07589">
    <property type="entry name" value="PEP-CTERM"/>
    <property type="match status" value="1"/>
</dbReference>
<feature type="transmembrane region" description="Helical" evidence="1">
    <location>
        <begin position="46"/>
        <end position="64"/>
    </location>
</feature>
<evidence type="ECO:0000313" key="4">
    <source>
        <dbReference type="Proteomes" id="UP001336250"/>
    </source>
</evidence>
<dbReference type="NCBIfam" id="TIGR02595">
    <property type="entry name" value="PEP_CTERM"/>
    <property type="match status" value="1"/>
</dbReference>
<dbReference type="EMBL" id="JAZIBG010000036">
    <property type="protein sequence ID" value="MEF7615883.1"/>
    <property type="molecule type" value="Genomic_DNA"/>
</dbReference>
<evidence type="ECO:0000259" key="2">
    <source>
        <dbReference type="Pfam" id="PF07589"/>
    </source>
</evidence>
<evidence type="ECO:0000313" key="3">
    <source>
        <dbReference type="EMBL" id="MEF7615883.1"/>
    </source>
</evidence>
<keyword evidence="1" id="KW-1133">Transmembrane helix</keyword>
<organism evidence="3 4">
    <name type="scientific">Aquincola agrisoli</name>
    <dbReference type="NCBI Taxonomy" id="3119538"/>
    <lineage>
        <taxon>Bacteria</taxon>
        <taxon>Pseudomonadati</taxon>
        <taxon>Pseudomonadota</taxon>
        <taxon>Betaproteobacteria</taxon>
        <taxon>Burkholderiales</taxon>
        <taxon>Sphaerotilaceae</taxon>
        <taxon>Aquincola</taxon>
    </lineage>
</organism>
<reference evidence="3 4" key="1">
    <citation type="submission" date="2024-02" db="EMBL/GenBank/DDBJ databases">
        <title>Genome sequence of Aquincola sp. MAHUQ-54.</title>
        <authorList>
            <person name="Huq M.A."/>
        </authorList>
    </citation>
    <scope>NUCLEOTIDE SEQUENCE [LARGE SCALE GENOMIC DNA]</scope>
    <source>
        <strain evidence="3 4">MAHUQ-54</strain>
    </source>
</reference>
<proteinExistence type="predicted"/>
<protein>
    <submittedName>
        <fullName evidence="3">PEP-CTERM sorting domain-containing protein</fullName>
    </submittedName>
</protein>
<feature type="domain" description="Ice-binding protein C-terminal" evidence="2">
    <location>
        <begin position="42"/>
        <end position="67"/>
    </location>
</feature>
<name>A0AAW9Q7B1_9BURK</name>
<dbReference type="Proteomes" id="UP001336250">
    <property type="component" value="Unassembled WGS sequence"/>
</dbReference>
<comment type="caution">
    <text evidence="3">The sequence shown here is derived from an EMBL/GenBank/DDBJ whole genome shotgun (WGS) entry which is preliminary data.</text>
</comment>
<accession>A0AAW9Q7B1</accession>
<evidence type="ECO:0000256" key="1">
    <source>
        <dbReference type="SAM" id="Phobius"/>
    </source>
</evidence>
<sequence>MTAGYTAGAFDRGDLTVRLARGAGGSNGRWLGFDNVTLVAAPVPEASTFAMFGAGLAGLVLAAGRRRRQGDGTRPSVQG</sequence>
<gene>
    <name evidence="3" type="ORF">V4F39_18355</name>
</gene>
<dbReference type="InterPro" id="IPR013424">
    <property type="entry name" value="Ice-binding_C"/>
</dbReference>
<keyword evidence="4" id="KW-1185">Reference proteome</keyword>